<dbReference type="CDD" id="cd14014">
    <property type="entry name" value="STKc_PknB_like"/>
    <property type="match status" value="1"/>
</dbReference>
<dbReference type="GO" id="GO:0004674">
    <property type="term" value="F:protein serine/threonine kinase activity"/>
    <property type="evidence" value="ECO:0007669"/>
    <property type="project" value="TreeGrafter"/>
</dbReference>
<dbReference type="PROSITE" id="PS00108">
    <property type="entry name" value="PROTEIN_KINASE_ST"/>
    <property type="match status" value="1"/>
</dbReference>
<name>A0A848LBJ1_9BACT</name>
<evidence type="ECO:0000259" key="6">
    <source>
        <dbReference type="PROSITE" id="PS50011"/>
    </source>
</evidence>
<evidence type="ECO:0000256" key="5">
    <source>
        <dbReference type="SAM" id="MobiDB-lite"/>
    </source>
</evidence>
<dbReference type="Proteomes" id="UP000518300">
    <property type="component" value="Unassembled WGS sequence"/>
</dbReference>
<dbReference type="InterPro" id="IPR000719">
    <property type="entry name" value="Prot_kinase_dom"/>
</dbReference>
<feature type="compositionally biased region" description="Low complexity" evidence="5">
    <location>
        <begin position="556"/>
        <end position="579"/>
    </location>
</feature>
<keyword evidence="2" id="KW-0547">Nucleotide-binding</keyword>
<dbReference type="Gene3D" id="1.10.510.10">
    <property type="entry name" value="Transferase(Phosphotransferase) domain 1"/>
    <property type="match status" value="1"/>
</dbReference>
<dbReference type="InterPro" id="IPR008271">
    <property type="entry name" value="Ser/Thr_kinase_AS"/>
</dbReference>
<dbReference type="EMBL" id="JABBJJ010000014">
    <property type="protein sequence ID" value="NMO14205.1"/>
    <property type="molecule type" value="Genomic_DNA"/>
</dbReference>
<feature type="region of interest" description="Disordered" evidence="5">
    <location>
        <begin position="403"/>
        <end position="579"/>
    </location>
</feature>
<dbReference type="Pfam" id="PF00069">
    <property type="entry name" value="Pkinase"/>
    <property type="match status" value="1"/>
</dbReference>
<evidence type="ECO:0000256" key="1">
    <source>
        <dbReference type="ARBA" id="ARBA00022679"/>
    </source>
</evidence>
<accession>A0A848LBJ1</accession>
<dbReference type="Gene3D" id="3.30.200.20">
    <property type="entry name" value="Phosphorylase Kinase, domain 1"/>
    <property type="match status" value="1"/>
</dbReference>
<dbReference type="AlphaFoldDB" id="A0A848LBJ1"/>
<evidence type="ECO:0000313" key="7">
    <source>
        <dbReference type="EMBL" id="NMO14205.1"/>
    </source>
</evidence>
<keyword evidence="1" id="KW-0808">Transferase</keyword>
<comment type="caution">
    <text evidence="7">The sequence shown here is derived from an EMBL/GenBank/DDBJ whole genome shotgun (WGS) entry which is preliminary data.</text>
</comment>
<dbReference type="SUPFAM" id="SSF56112">
    <property type="entry name" value="Protein kinase-like (PK-like)"/>
    <property type="match status" value="1"/>
</dbReference>
<evidence type="ECO:0000256" key="4">
    <source>
        <dbReference type="ARBA" id="ARBA00022840"/>
    </source>
</evidence>
<feature type="domain" description="Protein kinase" evidence="6">
    <location>
        <begin position="1"/>
        <end position="273"/>
    </location>
</feature>
<evidence type="ECO:0000256" key="2">
    <source>
        <dbReference type="ARBA" id="ARBA00022741"/>
    </source>
</evidence>
<reference evidence="7 8" key="1">
    <citation type="submission" date="2020-04" db="EMBL/GenBank/DDBJ databases">
        <title>Draft genome of Pyxidicoccus fallax type strain.</title>
        <authorList>
            <person name="Whitworth D.E."/>
        </authorList>
    </citation>
    <scope>NUCLEOTIDE SEQUENCE [LARGE SCALE GENOMIC DNA]</scope>
    <source>
        <strain evidence="7 8">DSM 14698</strain>
    </source>
</reference>
<keyword evidence="4" id="KW-0067">ATP-binding</keyword>
<feature type="compositionally biased region" description="Low complexity" evidence="5">
    <location>
        <begin position="418"/>
        <end position="428"/>
    </location>
</feature>
<protein>
    <submittedName>
        <fullName evidence="7">Protein kinase</fullName>
    </submittedName>
</protein>
<evidence type="ECO:0000313" key="8">
    <source>
        <dbReference type="Proteomes" id="UP000518300"/>
    </source>
</evidence>
<proteinExistence type="predicted"/>
<dbReference type="GO" id="GO:0005524">
    <property type="term" value="F:ATP binding"/>
    <property type="evidence" value="ECO:0007669"/>
    <property type="project" value="UniProtKB-KW"/>
</dbReference>
<dbReference type="PROSITE" id="PS50011">
    <property type="entry name" value="PROTEIN_KINASE_DOM"/>
    <property type="match status" value="1"/>
</dbReference>
<dbReference type="SMART" id="SM00220">
    <property type="entry name" value="S_TKc"/>
    <property type="match status" value="1"/>
</dbReference>
<dbReference type="PANTHER" id="PTHR43289">
    <property type="entry name" value="MITOGEN-ACTIVATED PROTEIN KINASE KINASE KINASE 20-RELATED"/>
    <property type="match status" value="1"/>
</dbReference>
<keyword evidence="8" id="KW-1185">Reference proteome</keyword>
<gene>
    <name evidence="7" type="ORF">HG543_04940</name>
</gene>
<evidence type="ECO:0000256" key="3">
    <source>
        <dbReference type="ARBA" id="ARBA00022777"/>
    </source>
</evidence>
<organism evidence="7 8">
    <name type="scientific">Pyxidicoccus fallax</name>
    <dbReference type="NCBI Taxonomy" id="394095"/>
    <lineage>
        <taxon>Bacteria</taxon>
        <taxon>Pseudomonadati</taxon>
        <taxon>Myxococcota</taxon>
        <taxon>Myxococcia</taxon>
        <taxon>Myxococcales</taxon>
        <taxon>Cystobacterineae</taxon>
        <taxon>Myxococcaceae</taxon>
        <taxon>Pyxidicoccus</taxon>
    </lineage>
</organism>
<feature type="compositionally biased region" description="Pro residues" evidence="5">
    <location>
        <begin position="405"/>
        <end position="417"/>
    </location>
</feature>
<sequence length="579" mass="60450">MAKLFLAYSHLRRENVVLKQMTLKADEAGRRSFLNEALLSLKLTHPNIVRVYDVFESQGQLFIEMEWIPGRSLEQLLRTRGPSGLPASIACRVMYDVCQALHAAHHATDSHGRRLEVVHRDVKPSNVMVGLGGVTKVIDFGIAWSARATAPAAHALFFTPGYLAPERALELLRTVPGGVEGLPNEPTPVDGRSDQFCAGVLLFEMLAGRLPFPPPADVSVSVPSQVAHCQQLARCQVDVSTLPPGLADVAAKALARRPEDRYGSCQEMAEALARACSLASQEEVGRFLRECFPEVQREADEGQRVPDATAELRTLAIGAMPGPAVLESRAAPRASSLPGARGEPAWATAGALSVGREDLPAPSPERKPSRWGWGLTFVLVLGVAGAVVLRENGWQTLEAVLRGQPEPPGVPVAPVPAPAGELPVSPVTQPQPTPEVPTREAPSVQAPPKGKKDGRRGTRAAGAQPVEPPVPGNVDAGSPTQAEPPLDAETGAPLVHGEAGGGGPQVEPEDAVPGDGAPVEAQEADAGLTEAPVSGELPPSDAPRPSSSVEEDSAGDAEAAAPSEAAAASDAGVEATPGP</sequence>
<dbReference type="InterPro" id="IPR011009">
    <property type="entry name" value="Kinase-like_dom_sf"/>
</dbReference>
<dbReference type="PANTHER" id="PTHR43289:SF6">
    <property type="entry name" value="SERINE_THREONINE-PROTEIN KINASE NEKL-3"/>
    <property type="match status" value="1"/>
</dbReference>
<keyword evidence="3 7" id="KW-0418">Kinase</keyword>